<evidence type="ECO:0000256" key="2">
    <source>
        <dbReference type="ARBA" id="ARBA00004240"/>
    </source>
</evidence>
<dbReference type="PANTHER" id="PTHR48182">
    <property type="entry name" value="PROTEIN SERAC1"/>
    <property type="match status" value="1"/>
</dbReference>
<accession>A0ABR3PAK9</accession>
<evidence type="ECO:0000313" key="7">
    <source>
        <dbReference type="EMBL" id="KAL1303206.1"/>
    </source>
</evidence>
<dbReference type="Proteomes" id="UP001562354">
    <property type="component" value="Unassembled WGS sequence"/>
</dbReference>
<sequence>MALTVVHEPPPEVTCKVDVVAVHGLNFLGSRQHGAATWMNGEALWIRDFLLNKLSVPSRVMLFEHNSSSSLRASALGLDDHAKKLLTLLMMRRDGVLERPLIFICHSLGGLLV</sequence>
<dbReference type="InterPro" id="IPR052374">
    <property type="entry name" value="SERAC1"/>
</dbReference>
<evidence type="ECO:0000256" key="4">
    <source>
        <dbReference type="ARBA" id="ARBA00022824"/>
    </source>
</evidence>
<gene>
    <name evidence="7" type="ORF">AAFC00_006626</name>
</gene>
<name>A0ABR3PAK9_9PEZI</name>
<keyword evidence="4" id="KW-0256">Endoplasmic reticulum</keyword>
<dbReference type="PANTHER" id="PTHR48182:SF2">
    <property type="entry name" value="PROTEIN SERAC1"/>
    <property type="match status" value="1"/>
</dbReference>
<evidence type="ECO:0000313" key="8">
    <source>
        <dbReference type="Proteomes" id="UP001562354"/>
    </source>
</evidence>
<dbReference type="EMBL" id="JBFMKM010000010">
    <property type="protein sequence ID" value="KAL1303206.1"/>
    <property type="molecule type" value="Genomic_DNA"/>
</dbReference>
<organism evidence="7 8">
    <name type="scientific">Neodothiora populina</name>
    <dbReference type="NCBI Taxonomy" id="2781224"/>
    <lineage>
        <taxon>Eukaryota</taxon>
        <taxon>Fungi</taxon>
        <taxon>Dikarya</taxon>
        <taxon>Ascomycota</taxon>
        <taxon>Pezizomycotina</taxon>
        <taxon>Dothideomycetes</taxon>
        <taxon>Dothideomycetidae</taxon>
        <taxon>Dothideales</taxon>
        <taxon>Dothioraceae</taxon>
        <taxon>Neodothiora</taxon>
    </lineage>
</organism>
<keyword evidence="8" id="KW-1185">Reference proteome</keyword>
<reference evidence="7 8" key="1">
    <citation type="submission" date="2024-07" db="EMBL/GenBank/DDBJ databases">
        <title>Draft sequence of the Neodothiora populina.</title>
        <authorList>
            <person name="Drown D.D."/>
            <person name="Schuette U.S."/>
            <person name="Buechlein A.B."/>
            <person name="Rusch D.R."/>
            <person name="Winton L.W."/>
            <person name="Adams G.A."/>
        </authorList>
    </citation>
    <scope>NUCLEOTIDE SEQUENCE [LARGE SCALE GENOMIC DNA]</scope>
    <source>
        <strain evidence="7 8">CPC 39397</strain>
    </source>
</reference>
<comment type="subcellular location">
    <subcellularLocation>
        <location evidence="2">Endoplasmic reticulum</location>
    </subcellularLocation>
    <subcellularLocation>
        <location evidence="3">Membrane</location>
    </subcellularLocation>
    <subcellularLocation>
        <location evidence="1">Mitochondrion</location>
    </subcellularLocation>
</comment>
<protein>
    <recommendedName>
        <fullName evidence="9">DUF676 domain-containing protein</fullName>
    </recommendedName>
</protein>
<evidence type="ECO:0000256" key="6">
    <source>
        <dbReference type="ARBA" id="ARBA00023136"/>
    </source>
</evidence>
<dbReference type="GeneID" id="95980325"/>
<dbReference type="RefSeq" id="XP_069199481.1">
    <property type="nucleotide sequence ID" value="XM_069346613.1"/>
</dbReference>
<comment type="caution">
    <text evidence="7">The sequence shown here is derived from an EMBL/GenBank/DDBJ whole genome shotgun (WGS) entry which is preliminary data.</text>
</comment>
<evidence type="ECO:0000256" key="1">
    <source>
        <dbReference type="ARBA" id="ARBA00004173"/>
    </source>
</evidence>
<keyword evidence="6" id="KW-0472">Membrane</keyword>
<evidence type="ECO:0000256" key="3">
    <source>
        <dbReference type="ARBA" id="ARBA00004370"/>
    </source>
</evidence>
<keyword evidence="5" id="KW-0496">Mitochondrion</keyword>
<evidence type="ECO:0000256" key="5">
    <source>
        <dbReference type="ARBA" id="ARBA00023128"/>
    </source>
</evidence>
<evidence type="ECO:0008006" key="9">
    <source>
        <dbReference type="Google" id="ProtNLM"/>
    </source>
</evidence>
<proteinExistence type="predicted"/>